<dbReference type="Pfam" id="PF01547">
    <property type="entry name" value="SBP_bac_1"/>
    <property type="match status" value="1"/>
</dbReference>
<evidence type="ECO:0000313" key="2">
    <source>
        <dbReference type="EMBL" id="MFC4105380.1"/>
    </source>
</evidence>
<dbReference type="PANTHER" id="PTHR43649">
    <property type="entry name" value="ARABINOSE-BINDING PROTEIN-RELATED"/>
    <property type="match status" value="1"/>
</dbReference>
<keyword evidence="1" id="KW-0732">Signal</keyword>
<gene>
    <name evidence="2" type="ORF">ACFOX0_05425</name>
</gene>
<feature type="chain" id="PRO_5045534571" evidence="1">
    <location>
        <begin position="26"/>
        <end position="434"/>
    </location>
</feature>
<dbReference type="PROSITE" id="PS51257">
    <property type="entry name" value="PROKAR_LIPOPROTEIN"/>
    <property type="match status" value="1"/>
</dbReference>
<dbReference type="SUPFAM" id="SSF53850">
    <property type="entry name" value="Periplasmic binding protein-like II"/>
    <property type="match status" value="1"/>
</dbReference>
<dbReference type="RefSeq" id="WP_377542419.1">
    <property type="nucleotide sequence ID" value="NZ_JBHSBN010000002.1"/>
</dbReference>
<comment type="caution">
    <text evidence="2">The sequence shown here is derived from an EMBL/GenBank/DDBJ whole genome shotgun (WGS) entry which is preliminary data.</text>
</comment>
<sequence length="434" mass="46728">MSVLTRRLRAAAVVAVAASMALGTAACSKKNDSDSGSGGKVKLVLQTFQNFGYDQALKDFEAANPNITVEHQKMGELKDFQPKLVQWLAAGSGAGDVVGLEEGVLLQYVQNNDKFLNLLDYGVGDLKSTFPEWKWNMSLTPDGKKLIGLGTDVGGLAMCYRTDLFKQANLPTDREEVGKQIATWEDYVKLGKKFKASGVKAAWLDSATSIMQPYIMQNAETWFYDKDNKFIGDTNPTVKKAWDFGLQMAADGLTAKTIRWSTDWDAAFTKSAFATVPCPAWMTEGVIAPKSGPANSGKWDIAKIPGGSGNWGGSYLGVPAQTKHPKEAVLLAKYLTSKAGHLAAFKEAGAMPSDLGALADPAFTEKKSAYFNNAPTGQIFGDSVKGLKPIYLGPKHQQLWETIFEPQMQAAESGKATSQAAWDKAVAEGKKAAG</sequence>
<dbReference type="InterPro" id="IPR006059">
    <property type="entry name" value="SBP"/>
</dbReference>
<organism evidence="2 3">
    <name type="scientific">Micromonospora zhanjiangensis</name>
    <dbReference type="NCBI Taxonomy" id="1522057"/>
    <lineage>
        <taxon>Bacteria</taxon>
        <taxon>Bacillati</taxon>
        <taxon>Actinomycetota</taxon>
        <taxon>Actinomycetes</taxon>
        <taxon>Micromonosporales</taxon>
        <taxon>Micromonosporaceae</taxon>
        <taxon>Micromonospora</taxon>
    </lineage>
</organism>
<dbReference type="Proteomes" id="UP001595868">
    <property type="component" value="Unassembled WGS sequence"/>
</dbReference>
<dbReference type="InterPro" id="IPR050490">
    <property type="entry name" value="Bact_solute-bd_prot1"/>
</dbReference>
<name>A0ABV8KHF9_9ACTN</name>
<evidence type="ECO:0000313" key="3">
    <source>
        <dbReference type="Proteomes" id="UP001595868"/>
    </source>
</evidence>
<accession>A0ABV8KHF9</accession>
<protein>
    <submittedName>
        <fullName evidence="2">ABC transporter substrate-binding protein</fullName>
    </submittedName>
</protein>
<keyword evidence="3" id="KW-1185">Reference proteome</keyword>
<reference evidence="3" key="1">
    <citation type="journal article" date="2019" name="Int. J. Syst. Evol. Microbiol.">
        <title>The Global Catalogue of Microorganisms (GCM) 10K type strain sequencing project: providing services to taxonomists for standard genome sequencing and annotation.</title>
        <authorList>
            <consortium name="The Broad Institute Genomics Platform"/>
            <consortium name="The Broad Institute Genome Sequencing Center for Infectious Disease"/>
            <person name="Wu L."/>
            <person name="Ma J."/>
        </authorList>
    </citation>
    <scope>NUCLEOTIDE SEQUENCE [LARGE SCALE GENOMIC DNA]</scope>
    <source>
        <strain evidence="3">2902at01</strain>
    </source>
</reference>
<dbReference type="PANTHER" id="PTHR43649:SF32">
    <property type="entry name" value="SUGAR BINDING SECRETED PROTEIN"/>
    <property type="match status" value="1"/>
</dbReference>
<proteinExistence type="predicted"/>
<feature type="signal peptide" evidence="1">
    <location>
        <begin position="1"/>
        <end position="25"/>
    </location>
</feature>
<evidence type="ECO:0000256" key="1">
    <source>
        <dbReference type="SAM" id="SignalP"/>
    </source>
</evidence>
<dbReference type="Gene3D" id="3.40.190.10">
    <property type="entry name" value="Periplasmic binding protein-like II"/>
    <property type="match status" value="1"/>
</dbReference>
<dbReference type="EMBL" id="JBHSBN010000002">
    <property type="protein sequence ID" value="MFC4105380.1"/>
    <property type="molecule type" value="Genomic_DNA"/>
</dbReference>